<sequence>MRIVIVLFWVFVITGWGPQNPAEKFYYAISWQQFVRLPEVSKPIPLHKPDYDLLDAAIFQVTNKIREQEKKPLFRYSPILHRTATFHAQAMIDLDFYDHYNYKQISYFTPYKRITAFGGMFHFTAENIAQYDIINTALEYCPARQKDGSFKYLDCATKNPYRVYTYITYAEEVVHGWLHSPPHRKNLLGTEYQFLGAAARISKNPYQQRKVPFARLVQNFGGYGSPPPILQPNLLTLVNIKLNTSSQTSYYDLPEFVKRNNRGKNLKNQYVILLIPE</sequence>
<dbReference type="Gene3D" id="3.40.33.10">
    <property type="entry name" value="CAP"/>
    <property type="match status" value="1"/>
</dbReference>
<dbReference type="CDD" id="cd05379">
    <property type="entry name" value="CAP_bacterial"/>
    <property type="match status" value="1"/>
</dbReference>
<dbReference type="AlphaFoldDB" id="A0A369QGG4"/>
<dbReference type="RefSeq" id="WP_158546132.1">
    <property type="nucleotide sequence ID" value="NZ_QASA01000001.1"/>
</dbReference>
<dbReference type="OrthoDB" id="982527at2"/>
<name>A0A369QGG4_9BACT</name>
<dbReference type="PANTHER" id="PTHR31157:SF1">
    <property type="entry name" value="SCP DOMAIN-CONTAINING PROTEIN"/>
    <property type="match status" value="1"/>
</dbReference>
<feature type="domain" description="SCP" evidence="1">
    <location>
        <begin position="60"/>
        <end position="204"/>
    </location>
</feature>
<dbReference type="EMBL" id="QASA01000001">
    <property type="protein sequence ID" value="RDC63502.1"/>
    <property type="molecule type" value="Genomic_DNA"/>
</dbReference>
<dbReference type="InterPro" id="IPR035940">
    <property type="entry name" value="CAP_sf"/>
</dbReference>
<gene>
    <name evidence="2" type="ORF">AHMF7616_02107</name>
</gene>
<organism evidence="2 3">
    <name type="scientific">Adhaeribacter pallidiroseus</name>
    <dbReference type="NCBI Taxonomy" id="2072847"/>
    <lineage>
        <taxon>Bacteria</taxon>
        <taxon>Pseudomonadati</taxon>
        <taxon>Bacteroidota</taxon>
        <taxon>Cytophagia</taxon>
        <taxon>Cytophagales</taxon>
        <taxon>Hymenobacteraceae</taxon>
        <taxon>Adhaeribacter</taxon>
    </lineage>
</organism>
<evidence type="ECO:0000313" key="3">
    <source>
        <dbReference type="Proteomes" id="UP000253919"/>
    </source>
</evidence>
<comment type="caution">
    <text evidence="2">The sequence shown here is derived from an EMBL/GenBank/DDBJ whole genome shotgun (WGS) entry which is preliminary data.</text>
</comment>
<dbReference type="InterPro" id="IPR014044">
    <property type="entry name" value="CAP_dom"/>
</dbReference>
<dbReference type="Proteomes" id="UP000253919">
    <property type="component" value="Unassembled WGS sequence"/>
</dbReference>
<evidence type="ECO:0000259" key="1">
    <source>
        <dbReference type="Pfam" id="PF00188"/>
    </source>
</evidence>
<protein>
    <recommendedName>
        <fullName evidence="1">SCP domain-containing protein</fullName>
    </recommendedName>
</protein>
<accession>A0A369QGG4</accession>
<proteinExistence type="predicted"/>
<reference evidence="2 3" key="1">
    <citation type="submission" date="2018-04" db="EMBL/GenBank/DDBJ databases">
        <title>Adhaeribacter sp. HMF7616 genome sequencing and assembly.</title>
        <authorList>
            <person name="Kang H."/>
            <person name="Kang J."/>
            <person name="Cha I."/>
            <person name="Kim H."/>
            <person name="Joh K."/>
        </authorList>
    </citation>
    <scope>NUCLEOTIDE SEQUENCE [LARGE SCALE GENOMIC DNA]</scope>
    <source>
        <strain evidence="2 3">HMF7616</strain>
    </source>
</reference>
<dbReference type="Pfam" id="PF00188">
    <property type="entry name" value="CAP"/>
    <property type="match status" value="1"/>
</dbReference>
<dbReference type="SUPFAM" id="SSF55797">
    <property type="entry name" value="PR-1-like"/>
    <property type="match status" value="1"/>
</dbReference>
<evidence type="ECO:0000313" key="2">
    <source>
        <dbReference type="EMBL" id="RDC63502.1"/>
    </source>
</evidence>
<keyword evidence="3" id="KW-1185">Reference proteome</keyword>
<dbReference type="PANTHER" id="PTHR31157">
    <property type="entry name" value="SCP DOMAIN-CONTAINING PROTEIN"/>
    <property type="match status" value="1"/>
</dbReference>